<dbReference type="Proteomes" id="UP000536624">
    <property type="component" value="Unassembled WGS sequence"/>
</dbReference>
<dbReference type="AlphaFoldDB" id="A0A7X5WXA4"/>
<evidence type="ECO:0000313" key="1">
    <source>
        <dbReference type="EMBL" id="NIY62434.1"/>
    </source>
</evidence>
<protein>
    <submittedName>
        <fullName evidence="1">Uncharacterized protein</fullName>
    </submittedName>
</protein>
<evidence type="ECO:0000313" key="2">
    <source>
        <dbReference type="Proteomes" id="UP000536624"/>
    </source>
</evidence>
<accession>A0A7X5WXA4</accession>
<organism evidence="1 2">
    <name type="scientific">Streptomyces malaysiensis</name>
    <dbReference type="NCBI Taxonomy" id="92644"/>
    <lineage>
        <taxon>Bacteria</taxon>
        <taxon>Bacillati</taxon>
        <taxon>Actinomycetota</taxon>
        <taxon>Actinomycetes</taxon>
        <taxon>Kitasatosporales</taxon>
        <taxon>Streptomycetaceae</taxon>
        <taxon>Streptomyces</taxon>
        <taxon>Streptomyces violaceusniger group</taxon>
    </lineage>
</organism>
<reference evidence="1 2" key="1">
    <citation type="submission" date="2020-02" db="EMBL/GenBank/DDBJ databases">
        <title>Streptomyces malaysiensis DSM14702 (JHCC583434, PFL_A843) Genome sequencing and assembly.</title>
        <authorList>
            <person name="Samborskyy M."/>
        </authorList>
    </citation>
    <scope>NUCLEOTIDE SEQUENCE [LARGE SCALE GENOMIC DNA]</scope>
    <source>
        <strain evidence="1 2">DSM 14702</strain>
    </source>
</reference>
<name>A0A7X5WXA4_STRMQ</name>
<dbReference type="EMBL" id="JAALLH010000001">
    <property type="protein sequence ID" value="NIY62434.1"/>
    <property type="molecule type" value="Genomic_DNA"/>
</dbReference>
<gene>
    <name evidence="1" type="ORF">SMALB_0346</name>
</gene>
<comment type="caution">
    <text evidence="1">The sequence shown here is derived from an EMBL/GenBank/DDBJ whole genome shotgun (WGS) entry which is preliminary data.</text>
</comment>
<proteinExistence type="predicted"/>
<sequence length="175" mass="18997">MRWSSRRSRTIRVAVQGWTAAIRADGRLHRLLRTSRPFVREGDGRPHGAPPVLPTVRLNLGRPFPCLRRFDFRCGSMAENGRNLFIFLSGFTRSRLRGCLTASVLGVLCGLVLVPCPGGSAVADVPDPTDSTAVVNVSVGADRDTATTDHHTAGGCHLRALLGPAHGVRTLRRLR</sequence>